<feature type="domain" description="Sigma-54 factor interaction" evidence="6">
    <location>
        <begin position="330"/>
        <end position="559"/>
    </location>
</feature>
<keyword evidence="2" id="KW-0067">ATP-binding</keyword>
<dbReference type="Pfam" id="PF00158">
    <property type="entry name" value="Sigma54_activat"/>
    <property type="match status" value="1"/>
</dbReference>
<keyword evidence="5" id="KW-0804">Transcription</keyword>
<dbReference type="Pfam" id="PF25601">
    <property type="entry name" value="AAA_lid_14"/>
    <property type="match status" value="1"/>
</dbReference>
<dbReference type="Pfam" id="PF01590">
    <property type="entry name" value="GAF"/>
    <property type="match status" value="1"/>
</dbReference>
<evidence type="ECO:0000256" key="2">
    <source>
        <dbReference type="ARBA" id="ARBA00022840"/>
    </source>
</evidence>
<dbReference type="PROSITE" id="PS00688">
    <property type="entry name" value="SIGMA54_INTERACT_3"/>
    <property type="match status" value="1"/>
</dbReference>
<dbReference type="SUPFAM" id="SSF52540">
    <property type="entry name" value="P-loop containing nucleoside triphosphate hydrolases"/>
    <property type="match status" value="1"/>
</dbReference>
<dbReference type="InterPro" id="IPR009057">
    <property type="entry name" value="Homeodomain-like_sf"/>
</dbReference>
<dbReference type="Pfam" id="PF02954">
    <property type="entry name" value="HTH_8"/>
    <property type="match status" value="1"/>
</dbReference>
<dbReference type="Gene3D" id="3.30.450.40">
    <property type="match status" value="1"/>
</dbReference>
<dbReference type="Gene3D" id="3.40.50.300">
    <property type="entry name" value="P-loop containing nucleotide triphosphate hydrolases"/>
    <property type="match status" value="1"/>
</dbReference>
<dbReference type="InterPro" id="IPR058031">
    <property type="entry name" value="AAA_lid_NorR"/>
</dbReference>
<dbReference type="SUPFAM" id="SSF55781">
    <property type="entry name" value="GAF domain-like"/>
    <property type="match status" value="1"/>
</dbReference>
<dbReference type="SMART" id="SM00065">
    <property type="entry name" value="GAF"/>
    <property type="match status" value="1"/>
</dbReference>
<keyword evidence="4" id="KW-0238">DNA-binding</keyword>
<dbReference type="SMART" id="SM00382">
    <property type="entry name" value="AAA"/>
    <property type="match status" value="1"/>
</dbReference>
<dbReference type="InterPro" id="IPR003593">
    <property type="entry name" value="AAA+_ATPase"/>
</dbReference>
<reference evidence="7 8" key="1">
    <citation type="submission" date="2019-02" db="EMBL/GenBank/DDBJ databases">
        <title>Deep-cultivation of Planctomycetes and their phenomic and genomic characterization uncovers novel biology.</title>
        <authorList>
            <person name="Wiegand S."/>
            <person name="Jogler M."/>
            <person name="Boedeker C."/>
            <person name="Pinto D."/>
            <person name="Vollmers J."/>
            <person name="Rivas-Marin E."/>
            <person name="Kohn T."/>
            <person name="Peeters S.H."/>
            <person name="Heuer A."/>
            <person name="Rast P."/>
            <person name="Oberbeckmann S."/>
            <person name="Bunk B."/>
            <person name="Jeske O."/>
            <person name="Meyerdierks A."/>
            <person name="Storesund J.E."/>
            <person name="Kallscheuer N."/>
            <person name="Luecker S."/>
            <person name="Lage O.M."/>
            <person name="Pohl T."/>
            <person name="Merkel B.J."/>
            <person name="Hornburger P."/>
            <person name="Mueller R.-W."/>
            <person name="Bruemmer F."/>
            <person name="Labrenz M."/>
            <person name="Spormann A.M."/>
            <person name="Op den Camp H."/>
            <person name="Overmann J."/>
            <person name="Amann R."/>
            <person name="Jetten M.S.M."/>
            <person name="Mascher T."/>
            <person name="Medema M.H."/>
            <person name="Devos D.P."/>
            <person name="Kaster A.-K."/>
            <person name="Ovreas L."/>
            <person name="Rohde M."/>
            <person name="Galperin M.Y."/>
            <person name="Jogler C."/>
        </authorList>
    </citation>
    <scope>NUCLEOTIDE SEQUENCE [LARGE SCALE GENOMIC DNA]</scope>
    <source>
        <strain evidence="7 8">Pla85_3_4</strain>
    </source>
</reference>
<evidence type="ECO:0000259" key="6">
    <source>
        <dbReference type="PROSITE" id="PS50045"/>
    </source>
</evidence>
<dbReference type="Gene3D" id="1.10.10.60">
    <property type="entry name" value="Homeodomain-like"/>
    <property type="match status" value="1"/>
</dbReference>
<keyword evidence="8" id="KW-1185">Reference proteome</keyword>
<dbReference type="SUPFAM" id="SSF46689">
    <property type="entry name" value="Homeodomain-like"/>
    <property type="match status" value="1"/>
</dbReference>
<gene>
    <name evidence="7" type="primary">vnfA_2</name>
    <name evidence="7" type="ORF">Pla8534_12250</name>
</gene>
<dbReference type="InterPro" id="IPR003018">
    <property type="entry name" value="GAF"/>
</dbReference>
<dbReference type="PROSITE" id="PS00676">
    <property type="entry name" value="SIGMA54_INTERACT_2"/>
    <property type="match status" value="1"/>
</dbReference>
<proteinExistence type="predicted"/>
<dbReference type="InterPro" id="IPR025943">
    <property type="entry name" value="Sigma_54_int_dom_ATP-bd_2"/>
</dbReference>
<dbReference type="PANTHER" id="PTHR32071">
    <property type="entry name" value="TRANSCRIPTIONAL REGULATORY PROTEIN"/>
    <property type="match status" value="1"/>
</dbReference>
<dbReference type="InterPro" id="IPR025944">
    <property type="entry name" value="Sigma_54_int_dom_CS"/>
</dbReference>
<dbReference type="GO" id="GO:0005524">
    <property type="term" value="F:ATP binding"/>
    <property type="evidence" value="ECO:0007669"/>
    <property type="project" value="UniProtKB-KW"/>
</dbReference>
<sequence length="646" mass="72747">MTTTKEYARFAAHPDAMELSTRAIYLATLADTEEDYLRQALPLLLASLDCRYLALSQGRRGKWRVLAEAGPQQPLPFDLLSDALDRDQAVTAGDWLAAPLEQRSTRGQILTAYQVQARAPREAIDSHAALLNAALSDVRERTAGRRRIRRLEAILEIAGQWRQTLEMGDLLKQMAETSTRLLEAERASIFLWDQPNRTLVARPALGVDSEELRIPDDSGIVGQVIQSGESRRVDADRDDEQREIDRSVDQKHNFQTRSLLCIPLRNSDGHMLGAFEMINKIEGSFSDEDEAALVELASHAAIALENSQQYEQLLNSRNQMAEQAAKSVKMIGDCAAVNALRSTVRRVADTELAVLILGENGTGKEVISQQVHYLSRRRNEPFIAVNCAALPDTLLESELFGHEKGAFTDAHERRSGKFELASGGTLFLDEIGDMSLSGQAKLLRVLEEKVVVRVGGSQPIHTDARVIAATNQNLATMVREKRFREDLYFRLCVVTIELPALRDRGDDVILLAEHFLRDFCAKARRKMPRFTAAARKRMLGHGWPGNVRELRNLMERLAYLTQDDKIDADDLNFILSPGKQEPSLLSLDTELNEATRQFQIEYIKRHIERARSNMTEAARRLGLHRSNLYRKMKQLGMDAKEDDDED</sequence>
<dbReference type="InterPro" id="IPR002197">
    <property type="entry name" value="HTH_Fis"/>
</dbReference>
<dbReference type="AlphaFoldDB" id="A0A518DNN5"/>
<name>A0A518DNN5_9BACT</name>
<dbReference type="Gene3D" id="1.10.8.60">
    <property type="match status" value="1"/>
</dbReference>
<dbReference type="RefSeq" id="WP_197443034.1">
    <property type="nucleotide sequence ID" value="NZ_CP036433.1"/>
</dbReference>
<dbReference type="KEGG" id="lcre:Pla8534_12250"/>
<dbReference type="PANTHER" id="PTHR32071:SF57">
    <property type="entry name" value="C4-DICARBOXYLATE TRANSPORT TRANSCRIPTIONAL REGULATORY PROTEIN DCTD"/>
    <property type="match status" value="1"/>
</dbReference>
<evidence type="ECO:0000256" key="5">
    <source>
        <dbReference type="ARBA" id="ARBA00023163"/>
    </source>
</evidence>
<dbReference type="InterPro" id="IPR002078">
    <property type="entry name" value="Sigma_54_int"/>
</dbReference>
<evidence type="ECO:0000256" key="1">
    <source>
        <dbReference type="ARBA" id="ARBA00022741"/>
    </source>
</evidence>
<dbReference type="GO" id="GO:0006355">
    <property type="term" value="P:regulation of DNA-templated transcription"/>
    <property type="evidence" value="ECO:0007669"/>
    <property type="project" value="InterPro"/>
</dbReference>
<dbReference type="InterPro" id="IPR029016">
    <property type="entry name" value="GAF-like_dom_sf"/>
</dbReference>
<dbReference type="GO" id="GO:0043565">
    <property type="term" value="F:sequence-specific DNA binding"/>
    <property type="evidence" value="ECO:0007669"/>
    <property type="project" value="InterPro"/>
</dbReference>
<accession>A0A518DNN5</accession>
<dbReference type="InterPro" id="IPR027417">
    <property type="entry name" value="P-loop_NTPase"/>
</dbReference>
<dbReference type="FunFam" id="3.40.50.300:FF:000006">
    <property type="entry name" value="DNA-binding transcriptional regulator NtrC"/>
    <property type="match status" value="1"/>
</dbReference>
<protein>
    <submittedName>
        <fullName evidence="7">Nitrogen fixation protein VnfA</fullName>
    </submittedName>
</protein>
<dbReference type="CDD" id="cd00009">
    <property type="entry name" value="AAA"/>
    <property type="match status" value="1"/>
</dbReference>
<organism evidence="7 8">
    <name type="scientific">Lignipirellula cremea</name>
    <dbReference type="NCBI Taxonomy" id="2528010"/>
    <lineage>
        <taxon>Bacteria</taxon>
        <taxon>Pseudomonadati</taxon>
        <taxon>Planctomycetota</taxon>
        <taxon>Planctomycetia</taxon>
        <taxon>Pirellulales</taxon>
        <taxon>Pirellulaceae</taxon>
        <taxon>Lignipirellula</taxon>
    </lineage>
</organism>
<dbReference type="Proteomes" id="UP000317648">
    <property type="component" value="Chromosome"/>
</dbReference>
<keyword evidence="3" id="KW-0805">Transcription regulation</keyword>
<evidence type="ECO:0000313" key="8">
    <source>
        <dbReference type="Proteomes" id="UP000317648"/>
    </source>
</evidence>
<evidence type="ECO:0000313" key="7">
    <source>
        <dbReference type="EMBL" id="QDU93445.1"/>
    </source>
</evidence>
<dbReference type="PRINTS" id="PR01590">
    <property type="entry name" value="HTHFIS"/>
</dbReference>
<keyword evidence="1" id="KW-0547">Nucleotide-binding</keyword>
<evidence type="ECO:0000256" key="3">
    <source>
        <dbReference type="ARBA" id="ARBA00023015"/>
    </source>
</evidence>
<dbReference type="PROSITE" id="PS50045">
    <property type="entry name" value="SIGMA54_INTERACT_4"/>
    <property type="match status" value="1"/>
</dbReference>
<evidence type="ECO:0000256" key="4">
    <source>
        <dbReference type="ARBA" id="ARBA00023125"/>
    </source>
</evidence>
<dbReference type="EMBL" id="CP036433">
    <property type="protein sequence ID" value="QDU93445.1"/>
    <property type="molecule type" value="Genomic_DNA"/>
</dbReference>